<evidence type="ECO:0000256" key="1">
    <source>
        <dbReference type="ARBA" id="ARBA00004167"/>
    </source>
</evidence>
<dbReference type="STRING" id="1229726.GRFL_2898"/>
<keyword evidence="4" id="KW-0812">Transmembrane</keyword>
<evidence type="ECO:0000256" key="5">
    <source>
        <dbReference type="ARBA" id="ARBA00022989"/>
    </source>
</evidence>
<dbReference type="GO" id="GO:0005886">
    <property type="term" value="C:plasma membrane"/>
    <property type="evidence" value="ECO:0007669"/>
    <property type="project" value="UniProtKB-SubCell"/>
</dbReference>
<name>A0A1L7I926_9FLAO</name>
<gene>
    <name evidence="10" type="ORF">GRFL_2898</name>
</gene>
<dbReference type="KEGG" id="gfl:GRFL_2898"/>
<sequence length="270" mass="30001">MDIQEYISSGILELYVYGALTEPESREVTEALKEYPEIRKEVEEIEKALISLSSAAAPSYDPEALLASIKRKMGGEKTETPVKRLEPQEKTHWTAYIGWAACLLAIVGLFFMIGDNNSLREQLNSEQARNAQMEQQIADARENADKAEELLAVLRNKEITRISLEGQTAAPGAYASVYWNKKENKAYIDAKDLPEPPRGKVYQVWSLKLNPLTPTSIGLLDEFDQDDNKIFQLDNANESEAFGITLEPEGGSDAPTMEQLYVLGAVAATP</sequence>
<evidence type="ECO:0000256" key="3">
    <source>
        <dbReference type="ARBA" id="ARBA00022475"/>
    </source>
</evidence>
<evidence type="ECO:0000256" key="4">
    <source>
        <dbReference type="ARBA" id="ARBA00022692"/>
    </source>
</evidence>
<keyword evidence="11" id="KW-1185">Reference proteome</keyword>
<dbReference type="GO" id="GO:0006417">
    <property type="term" value="P:regulation of translation"/>
    <property type="evidence" value="ECO:0007669"/>
    <property type="project" value="TreeGrafter"/>
</dbReference>
<dbReference type="OrthoDB" id="1420916at2"/>
<dbReference type="Gene3D" id="1.10.10.1320">
    <property type="entry name" value="Anti-sigma factor, zinc-finger domain"/>
    <property type="match status" value="1"/>
</dbReference>
<evidence type="ECO:0000256" key="8">
    <source>
        <dbReference type="ARBA" id="ARBA00030803"/>
    </source>
</evidence>
<evidence type="ECO:0000259" key="9">
    <source>
        <dbReference type="Pfam" id="PF10099"/>
    </source>
</evidence>
<proteinExistence type="predicted"/>
<evidence type="ECO:0000256" key="2">
    <source>
        <dbReference type="ARBA" id="ARBA00004236"/>
    </source>
</evidence>
<dbReference type="Pfam" id="PF10099">
    <property type="entry name" value="RskA_C"/>
    <property type="match status" value="1"/>
</dbReference>
<keyword evidence="3" id="KW-1003">Cell membrane</keyword>
<feature type="domain" description="Anti-sigma K factor RskA C-terminal" evidence="9">
    <location>
        <begin position="100"/>
        <end position="256"/>
    </location>
</feature>
<evidence type="ECO:0000313" key="10">
    <source>
        <dbReference type="EMBL" id="APU69622.1"/>
    </source>
</evidence>
<dbReference type="EMBL" id="CP016359">
    <property type="protein sequence ID" value="APU69622.1"/>
    <property type="molecule type" value="Genomic_DNA"/>
</dbReference>
<dbReference type="PANTHER" id="PTHR37461:SF1">
    <property type="entry name" value="ANTI-SIGMA-K FACTOR RSKA"/>
    <property type="match status" value="1"/>
</dbReference>
<dbReference type="RefSeq" id="WP_083645262.1">
    <property type="nucleotide sequence ID" value="NZ_AMRU01000005.1"/>
</dbReference>
<evidence type="ECO:0000313" key="11">
    <source>
        <dbReference type="Proteomes" id="UP000186230"/>
    </source>
</evidence>
<keyword evidence="6" id="KW-0472">Membrane</keyword>
<reference evidence="10 11" key="1">
    <citation type="submission" date="2016-07" db="EMBL/GenBank/DDBJ databases">
        <title>Multi-omics approach to identify versatile polysaccharide utilization systems of a marine flavobacterium Gramella flava.</title>
        <authorList>
            <person name="Tang K."/>
        </authorList>
    </citation>
    <scope>NUCLEOTIDE SEQUENCE [LARGE SCALE GENOMIC DNA]</scope>
    <source>
        <strain evidence="10 11">JLT2011</strain>
    </source>
</reference>
<dbReference type="Proteomes" id="UP000186230">
    <property type="component" value="Chromosome"/>
</dbReference>
<dbReference type="InterPro" id="IPR051474">
    <property type="entry name" value="Anti-sigma-K/W_factor"/>
</dbReference>
<dbReference type="AlphaFoldDB" id="A0A1L7I926"/>
<keyword evidence="5" id="KW-1133">Transmembrane helix</keyword>
<accession>A0A1L7I926</accession>
<comment type="subcellular location">
    <subcellularLocation>
        <location evidence="2">Cell membrane</location>
    </subcellularLocation>
    <subcellularLocation>
        <location evidence="1">Membrane</location>
        <topology evidence="1">Single-pass membrane protein</topology>
    </subcellularLocation>
</comment>
<dbReference type="InterPro" id="IPR018764">
    <property type="entry name" value="RskA_C"/>
</dbReference>
<organism evidence="10 11">
    <name type="scientific">Christiangramia flava JLT2011</name>
    <dbReference type="NCBI Taxonomy" id="1229726"/>
    <lineage>
        <taxon>Bacteria</taxon>
        <taxon>Pseudomonadati</taxon>
        <taxon>Bacteroidota</taxon>
        <taxon>Flavobacteriia</taxon>
        <taxon>Flavobacteriales</taxon>
        <taxon>Flavobacteriaceae</taxon>
        <taxon>Christiangramia</taxon>
    </lineage>
</organism>
<dbReference type="GO" id="GO:0016989">
    <property type="term" value="F:sigma factor antagonist activity"/>
    <property type="evidence" value="ECO:0007669"/>
    <property type="project" value="TreeGrafter"/>
</dbReference>
<dbReference type="PANTHER" id="PTHR37461">
    <property type="entry name" value="ANTI-SIGMA-K FACTOR RSKA"/>
    <property type="match status" value="1"/>
</dbReference>
<evidence type="ECO:0000256" key="7">
    <source>
        <dbReference type="ARBA" id="ARBA00029829"/>
    </source>
</evidence>
<protein>
    <recommendedName>
        <fullName evidence="8">Regulator of SigK</fullName>
    </recommendedName>
    <alternativeName>
        <fullName evidence="7">Sigma-K anti-sigma factor RskA</fullName>
    </alternativeName>
</protein>
<dbReference type="InterPro" id="IPR041916">
    <property type="entry name" value="Anti_sigma_zinc_sf"/>
</dbReference>
<evidence type="ECO:0000256" key="6">
    <source>
        <dbReference type="ARBA" id="ARBA00023136"/>
    </source>
</evidence>